<dbReference type="RefSeq" id="WP_193984809.1">
    <property type="nucleotide sequence ID" value="NZ_CP063656.1"/>
</dbReference>
<dbReference type="AlphaFoldDB" id="A0A7S6UFI5"/>
<proteinExistence type="predicted"/>
<accession>A0A7S6UFI5</accession>
<dbReference type="PROSITE" id="PS51257">
    <property type="entry name" value="PROKAR_LIPOPROTEIN"/>
    <property type="match status" value="1"/>
</dbReference>
<reference evidence="1 2" key="1">
    <citation type="submission" date="2020-10" db="EMBL/GenBank/DDBJ databases">
        <title>complete genome sequencing of Lysobacter sp. H21R20.</title>
        <authorList>
            <person name="Bae J.-W."/>
            <person name="Lee S.-Y."/>
        </authorList>
    </citation>
    <scope>NUCLEOTIDE SEQUENCE [LARGE SCALE GENOMIC DNA]</scope>
    <source>
        <strain evidence="1 2">H21R20</strain>
    </source>
</reference>
<name>A0A7S6UFI5_9GAMM</name>
<sequence>MRIDRFPARFALLAALTLALAGCGIRQLARAEALVPDHGGHAVRVLTIGNVALYDFMSVLPGGAGDRCPLAEASSKRITVRGCGSDAREMLPWLEASLPAIEAYLREIHVSRLRVSLHRPGSRVLKRGWRSSALDNMTVAMSFRYAPGSERHARYAVRVLAHELTHVAHKRRPAQGESEEYFGAIAESCVEYAVFGSTSGYAFETDVKGTISDDFDDAQRESATEAQRAYGWVIEFAGDDGTVRQPNGHFEAFCTASIGVSRA</sequence>
<gene>
    <name evidence="1" type="ORF">INQ41_12085</name>
</gene>
<organism evidence="1 2">
    <name type="scientific">Novilysobacter ciconiae</name>
    <dbReference type="NCBI Taxonomy" id="2781022"/>
    <lineage>
        <taxon>Bacteria</taxon>
        <taxon>Pseudomonadati</taxon>
        <taxon>Pseudomonadota</taxon>
        <taxon>Gammaproteobacteria</taxon>
        <taxon>Lysobacterales</taxon>
        <taxon>Lysobacteraceae</taxon>
        <taxon>Novilysobacter</taxon>
    </lineage>
</organism>
<dbReference type="KEGG" id="lcic:INQ41_12085"/>
<protein>
    <submittedName>
        <fullName evidence="1">Uncharacterized protein</fullName>
    </submittedName>
</protein>
<keyword evidence="2" id="KW-1185">Reference proteome</keyword>
<dbReference type="EMBL" id="CP063656">
    <property type="protein sequence ID" value="QOW19346.1"/>
    <property type="molecule type" value="Genomic_DNA"/>
</dbReference>
<evidence type="ECO:0000313" key="1">
    <source>
        <dbReference type="EMBL" id="QOW19346.1"/>
    </source>
</evidence>
<dbReference type="Proteomes" id="UP000594059">
    <property type="component" value="Chromosome"/>
</dbReference>
<evidence type="ECO:0000313" key="2">
    <source>
        <dbReference type="Proteomes" id="UP000594059"/>
    </source>
</evidence>